<dbReference type="PANTHER" id="PTHR42354">
    <property type="entry name" value="C2H2-TYPE DOMAIN-CONTAINING PROTEIN"/>
    <property type="match status" value="1"/>
</dbReference>
<keyword evidence="2" id="KW-1185">Reference proteome</keyword>
<gene>
    <name evidence="1" type="ORF">BCR34DRAFT_480712</name>
</gene>
<comment type="caution">
    <text evidence="1">The sequence shown here is derived from an EMBL/GenBank/DDBJ whole genome shotgun (WGS) entry which is preliminary data.</text>
</comment>
<dbReference type="OrthoDB" id="3724701at2759"/>
<proteinExistence type="predicted"/>
<name>A0A1Y1ZTQ0_9PLEO</name>
<dbReference type="Proteomes" id="UP000193144">
    <property type="component" value="Unassembled WGS sequence"/>
</dbReference>
<dbReference type="PANTHER" id="PTHR42354:SF1">
    <property type="entry name" value="C2H2-TYPE DOMAIN-CONTAINING PROTEIN"/>
    <property type="match status" value="1"/>
</dbReference>
<protein>
    <recommendedName>
        <fullName evidence="3">C2H2-type domain-containing protein</fullName>
    </recommendedName>
</protein>
<evidence type="ECO:0000313" key="2">
    <source>
        <dbReference type="Proteomes" id="UP000193144"/>
    </source>
</evidence>
<sequence length="332" mass="38365">MSTESLDKPNYTSLTLWDIDREFQNSYDAYEQWLSKNRPRRRRWECFGSRNNDDELGKVLCLGRQVREIMEDGQDCFGRKFERGDSICNSTLEAQLLRVQQELTHPLLDASMSRIPVSLPHDVLLTTAKSIRRTCLHALRDQFIRLSSPAPASPPFLPPPRFSINFCPFAKQLQKDRNAASSIQAKKVRPHDRFDEREICPGCQAHISVSSHSGLPNYRQLLFMYHLPPSEAEKRDQRSYHPSHAPSSSHTATFACTGCHKGFENSYAFLDHLFHKEIGSEGSCQKKWSSNWDLRGVFLESNPDLVEKCLRNCLKRELTRIRTLKKAEHWAF</sequence>
<organism evidence="1 2">
    <name type="scientific">Clohesyomyces aquaticus</name>
    <dbReference type="NCBI Taxonomy" id="1231657"/>
    <lineage>
        <taxon>Eukaryota</taxon>
        <taxon>Fungi</taxon>
        <taxon>Dikarya</taxon>
        <taxon>Ascomycota</taxon>
        <taxon>Pezizomycotina</taxon>
        <taxon>Dothideomycetes</taxon>
        <taxon>Pleosporomycetidae</taxon>
        <taxon>Pleosporales</taxon>
        <taxon>Lindgomycetaceae</taxon>
        <taxon>Clohesyomyces</taxon>
    </lineage>
</organism>
<reference evidence="1 2" key="1">
    <citation type="submission" date="2016-07" db="EMBL/GenBank/DDBJ databases">
        <title>Pervasive Adenine N6-methylation of Active Genes in Fungi.</title>
        <authorList>
            <consortium name="DOE Joint Genome Institute"/>
            <person name="Mondo S.J."/>
            <person name="Dannebaum R.O."/>
            <person name="Kuo R.C."/>
            <person name="Labutti K."/>
            <person name="Haridas S."/>
            <person name="Kuo A."/>
            <person name="Salamov A."/>
            <person name="Ahrendt S.R."/>
            <person name="Lipzen A."/>
            <person name="Sullivan W."/>
            <person name="Andreopoulos W.B."/>
            <person name="Clum A."/>
            <person name="Lindquist E."/>
            <person name="Daum C."/>
            <person name="Ramamoorthy G.K."/>
            <person name="Gryganskyi A."/>
            <person name="Culley D."/>
            <person name="Magnuson J.K."/>
            <person name="James T.Y."/>
            <person name="O'Malley M.A."/>
            <person name="Stajich J.E."/>
            <person name="Spatafora J.W."/>
            <person name="Visel A."/>
            <person name="Grigoriev I.V."/>
        </authorList>
    </citation>
    <scope>NUCLEOTIDE SEQUENCE [LARGE SCALE GENOMIC DNA]</scope>
    <source>
        <strain evidence="1 2">CBS 115471</strain>
    </source>
</reference>
<dbReference type="AlphaFoldDB" id="A0A1Y1ZTQ0"/>
<accession>A0A1Y1ZTQ0</accession>
<dbReference type="EMBL" id="MCFA01000040">
    <property type="protein sequence ID" value="ORY13639.1"/>
    <property type="molecule type" value="Genomic_DNA"/>
</dbReference>
<evidence type="ECO:0008006" key="3">
    <source>
        <dbReference type="Google" id="ProtNLM"/>
    </source>
</evidence>
<evidence type="ECO:0000313" key="1">
    <source>
        <dbReference type="EMBL" id="ORY13639.1"/>
    </source>
</evidence>